<dbReference type="SMART" id="SM00411">
    <property type="entry name" value="BHL"/>
    <property type="match status" value="1"/>
</dbReference>
<dbReference type="SUPFAM" id="SSF47729">
    <property type="entry name" value="IHF-like DNA-binding proteins"/>
    <property type="match status" value="1"/>
</dbReference>
<evidence type="ECO:0000256" key="1">
    <source>
        <dbReference type="ARBA" id="ARBA00010529"/>
    </source>
</evidence>
<dbReference type="GO" id="GO:0030527">
    <property type="term" value="F:structural constituent of chromatin"/>
    <property type="evidence" value="ECO:0007669"/>
    <property type="project" value="InterPro"/>
</dbReference>
<dbReference type="GO" id="GO:0005829">
    <property type="term" value="C:cytosol"/>
    <property type="evidence" value="ECO:0007669"/>
    <property type="project" value="TreeGrafter"/>
</dbReference>
<dbReference type="EMBL" id="CP117826">
    <property type="protein sequence ID" value="XCC61437.1"/>
    <property type="molecule type" value="Genomic_DNA"/>
</dbReference>
<dbReference type="AlphaFoldDB" id="A0AAU8A6E1"/>
<dbReference type="PROSITE" id="PS00045">
    <property type="entry name" value="HISTONE_LIKE"/>
    <property type="match status" value="1"/>
</dbReference>
<organism evidence="5">
    <name type="scientific">Christensenella massiliensis</name>
    <dbReference type="NCBI Taxonomy" id="1805714"/>
    <lineage>
        <taxon>Bacteria</taxon>
        <taxon>Bacillati</taxon>
        <taxon>Bacillota</taxon>
        <taxon>Clostridia</taxon>
        <taxon>Christensenellales</taxon>
        <taxon>Christensenellaceae</taxon>
        <taxon>Christensenella</taxon>
    </lineage>
</organism>
<evidence type="ECO:0000256" key="2">
    <source>
        <dbReference type="ARBA" id="ARBA00023067"/>
    </source>
</evidence>
<sequence length="90" mass="9872">MNRKELVTRVSEKTGLMKKDVEAVTDAVLDEIRETLAAGGKVQLMGFGSFEVRSRAARNGKNPRTGETILMPEVKLPAFKAGKLLKDAVR</sequence>
<dbReference type="PANTHER" id="PTHR33175">
    <property type="entry name" value="DNA-BINDING PROTEIN HU"/>
    <property type="match status" value="1"/>
</dbReference>
<dbReference type="PRINTS" id="PR01727">
    <property type="entry name" value="DNABINDINGHU"/>
</dbReference>
<dbReference type="InterPro" id="IPR020816">
    <property type="entry name" value="Histone-like_DNA-bd_CS"/>
</dbReference>
<dbReference type="CDD" id="cd13831">
    <property type="entry name" value="HU"/>
    <property type="match status" value="1"/>
</dbReference>
<dbReference type="InterPro" id="IPR010992">
    <property type="entry name" value="IHF-like_DNA-bd_dom_sf"/>
</dbReference>
<protein>
    <submittedName>
        <fullName evidence="5">HU family DNA-binding protein</fullName>
    </submittedName>
</protein>
<gene>
    <name evidence="5" type="ORF">PUP29_07820</name>
</gene>
<evidence type="ECO:0000256" key="3">
    <source>
        <dbReference type="ARBA" id="ARBA00023125"/>
    </source>
</evidence>
<dbReference type="PANTHER" id="PTHR33175:SF3">
    <property type="entry name" value="DNA-BINDING PROTEIN HU-BETA"/>
    <property type="match status" value="1"/>
</dbReference>
<dbReference type="GO" id="GO:0003677">
    <property type="term" value="F:DNA binding"/>
    <property type="evidence" value="ECO:0007669"/>
    <property type="project" value="UniProtKB-KW"/>
</dbReference>
<keyword evidence="2" id="KW-0226">DNA condensation</keyword>
<accession>A0AAU8A6E1</accession>
<reference evidence="5" key="1">
    <citation type="submission" date="2023-02" db="EMBL/GenBank/DDBJ databases">
        <title>Gut commensal Christensenella minuta modulates host metabolism via a new class of secondary bile acids.</title>
        <authorList>
            <person name="Liu C."/>
        </authorList>
    </citation>
    <scope>NUCLEOTIDE SEQUENCE</scope>
    <source>
        <strain evidence="5">CA70</strain>
    </source>
</reference>
<dbReference type="RefSeq" id="WP_079547812.1">
    <property type="nucleotide sequence ID" value="NZ_CP117826.1"/>
</dbReference>
<dbReference type="Gene3D" id="4.10.520.10">
    <property type="entry name" value="IHF-like DNA-binding proteins"/>
    <property type="match status" value="1"/>
</dbReference>
<dbReference type="GO" id="GO:0030261">
    <property type="term" value="P:chromosome condensation"/>
    <property type="evidence" value="ECO:0007669"/>
    <property type="project" value="UniProtKB-KW"/>
</dbReference>
<dbReference type="InterPro" id="IPR000119">
    <property type="entry name" value="Hist_DNA-bd"/>
</dbReference>
<evidence type="ECO:0000313" key="5">
    <source>
        <dbReference type="EMBL" id="XCC61437.1"/>
    </source>
</evidence>
<proteinExistence type="inferred from homology"/>
<name>A0AAU8A6E1_9FIRM</name>
<dbReference type="Pfam" id="PF00216">
    <property type="entry name" value="Bac_DNA_binding"/>
    <property type="match status" value="1"/>
</dbReference>
<evidence type="ECO:0000256" key="4">
    <source>
        <dbReference type="RuleBase" id="RU003939"/>
    </source>
</evidence>
<comment type="similarity">
    <text evidence="1 4">Belongs to the bacterial histone-like protein family.</text>
</comment>
<keyword evidence="3 5" id="KW-0238">DNA-binding</keyword>